<dbReference type="RefSeq" id="WP_369721300.1">
    <property type="nucleotide sequence ID" value="NZ_CP165734.1"/>
</dbReference>
<dbReference type="EMBL" id="CP165734">
    <property type="protein sequence ID" value="XDV56856.1"/>
    <property type="molecule type" value="Genomic_DNA"/>
</dbReference>
<gene>
    <name evidence="1" type="ORF">AB8Z38_30330</name>
</gene>
<name>A0AB39XJ38_9BRAD</name>
<protein>
    <submittedName>
        <fullName evidence="1">Uncharacterized protein</fullName>
    </submittedName>
</protein>
<proteinExistence type="predicted"/>
<accession>A0AB39XJ38</accession>
<reference evidence="1" key="1">
    <citation type="submission" date="2024-08" db="EMBL/GenBank/DDBJ databases">
        <authorList>
            <person name="Chaddad Z."/>
            <person name="Lamrabet M."/>
            <person name="Bouhnik O."/>
            <person name="Alami S."/>
            <person name="Wipf D."/>
            <person name="Courty P.E."/>
            <person name="Missbah El Idrissi M."/>
        </authorList>
    </citation>
    <scope>NUCLEOTIDE SEQUENCE</scope>
    <source>
        <strain evidence="1">LLZ17</strain>
    </source>
</reference>
<sequence>MIGLDDYTVHEDRQLVGRICYAAECSPGLWLWTCVVTLPGPPFGDAGSLDEAKGRFKVAWEKARRCGEGI</sequence>
<evidence type="ECO:0000313" key="1">
    <source>
        <dbReference type="EMBL" id="XDV56856.1"/>
    </source>
</evidence>
<organism evidence="1">
    <name type="scientific">Bradyrhizobium sp. LLZ17</name>
    <dbReference type="NCBI Taxonomy" id="3239388"/>
    <lineage>
        <taxon>Bacteria</taxon>
        <taxon>Pseudomonadati</taxon>
        <taxon>Pseudomonadota</taxon>
        <taxon>Alphaproteobacteria</taxon>
        <taxon>Hyphomicrobiales</taxon>
        <taxon>Nitrobacteraceae</taxon>
        <taxon>Bradyrhizobium</taxon>
    </lineage>
</organism>
<dbReference type="AlphaFoldDB" id="A0AB39XJ38"/>